<feature type="compositionally biased region" description="Basic residues" evidence="1">
    <location>
        <begin position="97"/>
        <end position="107"/>
    </location>
</feature>
<evidence type="ECO:0000313" key="3">
    <source>
        <dbReference type="EMBL" id="KAJ8919884.1"/>
    </source>
</evidence>
<feature type="compositionally biased region" description="Basic and acidic residues" evidence="1">
    <location>
        <begin position="267"/>
        <end position="287"/>
    </location>
</feature>
<protein>
    <submittedName>
        <fullName evidence="3">Uncharacterized protein</fullName>
    </submittedName>
</protein>
<proteinExistence type="predicted"/>
<organism evidence="3 4">
    <name type="scientific">Exocentrus adspersus</name>
    <dbReference type="NCBI Taxonomy" id="1586481"/>
    <lineage>
        <taxon>Eukaryota</taxon>
        <taxon>Metazoa</taxon>
        <taxon>Ecdysozoa</taxon>
        <taxon>Arthropoda</taxon>
        <taxon>Hexapoda</taxon>
        <taxon>Insecta</taxon>
        <taxon>Pterygota</taxon>
        <taxon>Neoptera</taxon>
        <taxon>Endopterygota</taxon>
        <taxon>Coleoptera</taxon>
        <taxon>Polyphaga</taxon>
        <taxon>Cucujiformia</taxon>
        <taxon>Chrysomeloidea</taxon>
        <taxon>Cerambycidae</taxon>
        <taxon>Lamiinae</taxon>
        <taxon>Acanthocinini</taxon>
        <taxon>Exocentrus</taxon>
    </lineage>
</organism>
<dbReference type="Proteomes" id="UP001159042">
    <property type="component" value="Unassembled WGS sequence"/>
</dbReference>
<feature type="signal peptide" evidence="2">
    <location>
        <begin position="1"/>
        <end position="23"/>
    </location>
</feature>
<evidence type="ECO:0000256" key="2">
    <source>
        <dbReference type="SAM" id="SignalP"/>
    </source>
</evidence>
<feature type="region of interest" description="Disordered" evidence="1">
    <location>
        <begin position="261"/>
        <end position="306"/>
    </location>
</feature>
<feature type="chain" id="PRO_5043809979" evidence="2">
    <location>
        <begin position="24"/>
        <end position="306"/>
    </location>
</feature>
<dbReference type="AlphaFoldDB" id="A0AAV8VZW8"/>
<reference evidence="3 4" key="1">
    <citation type="journal article" date="2023" name="Insect Mol. Biol.">
        <title>Genome sequencing provides insights into the evolution of gene families encoding plant cell wall-degrading enzymes in longhorned beetles.</title>
        <authorList>
            <person name="Shin N.R."/>
            <person name="Okamura Y."/>
            <person name="Kirsch R."/>
            <person name="Pauchet Y."/>
        </authorList>
    </citation>
    <scope>NUCLEOTIDE SEQUENCE [LARGE SCALE GENOMIC DNA]</scope>
    <source>
        <strain evidence="3">EAD_L_NR</strain>
    </source>
</reference>
<feature type="region of interest" description="Disordered" evidence="1">
    <location>
        <begin position="35"/>
        <end position="122"/>
    </location>
</feature>
<keyword evidence="4" id="KW-1185">Reference proteome</keyword>
<feature type="compositionally biased region" description="Basic residues" evidence="1">
    <location>
        <begin position="35"/>
        <end position="68"/>
    </location>
</feature>
<keyword evidence="2" id="KW-0732">Signal</keyword>
<evidence type="ECO:0000313" key="4">
    <source>
        <dbReference type="Proteomes" id="UP001159042"/>
    </source>
</evidence>
<gene>
    <name evidence="3" type="ORF">NQ315_006413</name>
</gene>
<dbReference type="EMBL" id="JANEYG010000016">
    <property type="protein sequence ID" value="KAJ8919884.1"/>
    <property type="molecule type" value="Genomic_DNA"/>
</dbReference>
<name>A0AAV8VZW8_9CUCU</name>
<evidence type="ECO:0000256" key="1">
    <source>
        <dbReference type="SAM" id="MobiDB-lite"/>
    </source>
</evidence>
<feature type="compositionally biased region" description="Basic residues" evidence="1">
    <location>
        <begin position="292"/>
        <end position="306"/>
    </location>
</feature>
<feature type="compositionally biased region" description="Basic and acidic residues" evidence="1">
    <location>
        <begin position="69"/>
        <end position="84"/>
    </location>
</feature>
<comment type="caution">
    <text evidence="3">The sequence shown here is derived from an EMBL/GenBank/DDBJ whole genome shotgun (WGS) entry which is preliminary data.</text>
</comment>
<sequence length="306" mass="35493">MSALNLFVVKSILLLWVVCAVLCHHQKRDVHHRIIIKQRIPRSHKRGQNHGRDHKHHHHAYKKEKRHHSSLEKDSDEDISHSKENSSSFEDIDAAKKYKARKPHQHHDTKNQFQDFDEPKPAQSSKYIFQNEWTPMNSEQLFSQDSHETFTRHNKKKRDYKKSYLSSLKPPPVDLTTSFPFQFTSTFPQFIQYSNAFSNFDLNKKVMESNQSPLIGTIEHPQVEFSQLKDFNSLGNHRASYEVTELTPAGSNTNTFIAVPDDMDAESSNKEEATTKTSKPKTEEVKSTQRPVRGRGRAAYRGQKKA</sequence>
<accession>A0AAV8VZW8</accession>